<feature type="domain" description="C-type lectin" evidence="4">
    <location>
        <begin position="384"/>
        <end position="495"/>
    </location>
</feature>
<dbReference type="Pfam" id="PF00059">
    <property type="entry name" value="Lectin_C"/>
    <property type="match status" value="2"/>
</dbReference>
<gene>
    <name evidence="5" type="ORF">CLODIP_2_CD05350</name>
</gene>
<feature type="compositionally biased region" description="Polar residues" evidence="2">
    <location>
        <begin position="982"/>
        <end position="1007"/>
    </location>
</feature>
<feature type="coiled-coil region" evidence="1">
    <location>
        <begin position="102"/>
        <end position="129"/>
    </location>
</feature>
<feature type="chain" id="PRO_5035885435" description="C-type lectin domain-containing protein" evidence="3">
    <location>
        <begin position="22"/>
        <end position="1323"/>
    </location>
</feature>
<proteinExistence type="predicted"/>
<evidence type="ECO:0000313" key="5">
    <source>
        <dbReference type="EMBL" id="CAB3359277.1"/>
    </source>
</evidence>
<sequence length="1323" mass="148312">MKSESEIILFILLLLLTVVCGADQKVDQSKLLSNNATENNNCDALTVSSYFDRYENALHKLSDQKIQSLNEKYSTFKNVCDTQINILTQLLEERQISSLLQNEICNKSLREAKEKLGALERNKKHEVSAVGLKKLSTGYYYISKANEKTNWFMASKFCESKGLKLVSIESEAENTAIVGAIGNTNENYWLSGTDLGSEGKFYWSATGKDIKGFTFYSRGQPDNYKTNEHCLHFWIDPFIKPPVLRWNDYTCGLPCRFIFVDCESNQEVDLSYLSNSGCGSCPSVLAALDKYKEDHTAFCNHKVQSMFEKYEAQKNVCDWRVNLLTKMFEDRLNSCFRERILEKEICNLTIDKEVERKYSTDEGTLMKMLQANRREILTENLLGLSTGNYFISKPTQKGNWYLAGQFCKSNGLELVSIETEAENIALVEALGKTTDCFWISGTDLGSEGKFYWSVTGKNIGLFSDFSHGQPDNYKKNEHCLQLWTNTPNKTYAWNDNAPPTQQQQQSLHNLTTEELGEQVAGGWLVNDDNQRLRVIKSSKDQNSLPEAEASKMLREAWNAPRAPPSCDTIVINYYRKKRAPRQETVTTTTTTTTTTRRRLPSAPEARLRRLFLAAAPTAQPQQQPANRPVSAPAMCSDSVLLPGDAGTLMPKNHRTPCYCHHSQVGNKEQMQQHFEFSCRLNIDDMNYNYNYIENEYFLPARIIPRFSSLPRTVSMLANTSKSISSSDEDECRSLADSLEDLSRLNSQTSFDDKLAHGGTSPALPQSQSPTKPPLPKPEKFFVNLKDQEDNNFGLQLPDFLREKLEKRRQELENKKPKSMEPLQTQRIRTPRLNRARRIVINKFNQFESIPEENLDTNNRIKLARTRAMARNYQPRFQVGHSQRALQGIVQETKDLSIISPKVDGKEAIQSVVPLPMPRVKGRELTELAASTPGWGNFYVIKGDEAVAINARDKGDAPKAKSARKKWTKVETSSSEERITTSVRMHNSPATQYQSRQQRAVTSVSKSSPALPRLSSGLGGKSASSERVHPLPNLQRHARVPAIKRRTPASAQNSVALPSLQSPTADDSSVRFRTYTRSRSGKERPSPLSPSKAKVSVVKQTNVISKADIEPGTIVAEAGSTDAGTWSVTLSDGEEAVDENPSPKGDKESHRKSPKRQNNQNSRVPTPADGENCANYIINIKNGGEKDVAHRRPSSAVSVNSNRPSRPNSAGSPTSKSKALVPQVSKAIVPHQTEMPLTTSSAEDMLMWPEMQALIQEQMTRHIKKQITTVTRSETMTTTTEGAIMVQRLRGGESTEALTFSPDLQPLEASNTVVATQRRKRASS</sequence>
<feature type="compositionally biased region" description="Polar residues" evidence="2">
    <location>
        <begin position="1048"/>
        <end position="1066"/>
    </location>
</feature>
<feature type="compositionally biased region" description="Low complexity" evidence="2">
    <location>
        <begin position="584"/>
        <end position="594"/>
    </location>
</feature>
<dbReference type="InterPro" id="IPR016186">
    <property type="entry name" value="C-type_lectin-like/link_sf"/>
</dbReference>
<dbReference type="Proteomes" id="UP000494165">
    <property type="component" value="Unassembled WGS sequence"/>
</dbReference>
<keyword evidence="1" id="KW-0175">Coiled coil</keyword>
<name>A0A8S1BWJ9_9INSE</name>
<dbReference type="Gene3D" id="3.10.100.10">
    <property type="entry name" value="Mannose-Binding Protein A, subunit A"/>
    <property type="match status" value="2"/>
</dbReference>
<dbReference type="SUPFAM" id="SSF56436">
    <property type="entry name" value="C-type lectin-like"/>
    <property type="match status" value="2"/>
</dbReference>
<feature type="signal peptide" evidence="3">
    <location>
        <begin position="1"/>
        <end position="21"/>
    </location>
</feature>
<evidence type="ECO:0000313" key="6">
    <source>
        <dbReference type="Proteomes" id="UP000494165"/>
    </source>
</evidence>
<feature type="region of interest" description="Disordered" evidence="2">
    <location>
        <begin position="1131"/>
        <end position="1170"/>
    </location>
</feature>
<feature type="domain" description="C-type lectin" evidence="4">
    <location>
        <begin position="140"/>
        <end position="258"/>
    </location>
</feature>
<dbReference type="PANTHER" id="PTHR22802">
    <property type="entry name" value="C-TYPE LECTIN SUPERFAMILY MEMBER"/>
    <property type="match status" value="1"/>
</dbReference>
<dbReference type="InterPro" id="IPR001304">
    <property type="entry name" value="C-type_lectin-like"/>
</dbReference>
<dbReference type="InterPro" id="IPR051004">
    <property type="entry name" value="DC-SIGN_domain-containing"/>
</dbReference>
<dbReference type="CDD" id="cd00037">
    <property type="entry name" value="CLECT"/>
    <property type="match status" value="1"/>
</dbReference>
<keyword evidence="6" id="KW-1185">Reference proteome</keyword>
<dbReference type="PROSITE" id="PS50041">
    <property type="entry name" value="C_TYPE_LECTIN_2"/>
    <property type="match status" value="2"/>
</dbReference>
<organism evidence="5 6">
    <name type="scientific">Cloeon dipterum</name>
    <dbReference type="NCBI Taxonomy" id="197152"/>
    <lineage>
        <taxon>Eukaryota</taxon>
        <taxon>Metazoa</taxon>
        <taxon>Ecdysozoa</taxon>
        <taxon>Arthropoda</taxon>
        <taxon>Hexapoda</taxon>
        <taxon>Insecta</taxon>
        <taxon>Pterygota</taxon>
        <taxon>Palaeoptera</taxon>
        <taxon>Ephemeroptera</taxon>
        <taxon>Pisciforma</taxon>
        <taxon>Baetidae</taxon>
        <taxon>Cloeon</taxon>
    </lineage>
</organism>
<evidence type="ECO:0000259" key="4">
    <source>
        <dbReference type="PROSITE" id="PS50041"/>
    </source>
</evidence>
<dbReference type="EMBL" id="CADEPI010000001">
    <property type="protein sequence ID" value="CAB3359277.1"/>
    <property type="molecule type" value="Genomic_DNA"/>
</dbReference>
<feature type="region of interest" description="Disordered" evidence="2">
    <location>
        <begin position="750"/>
        <end position="778"/>
    </location>
</feature>
<feature type="compositionally biased region" description="Basic residues" evidence="2">
    <location>
        <begin position="1035"/>
        <end position="1046"/>
    </location>
</feature>
<protein>
    <recommendedName>
        <fullName evidence="4">C-type lectin domain-containing protein</fullName>
    </recommendedName>
</protein>
<feature type="region of interest" description="Disordered" evidence="2">
    <location>
        <begin position="580"/>
        <end position="601"/>
    </location>
</feature>
<evidence type="ECO:0000256" key="2">
    <source>
        <dbReference type="SAM" id="MobiDB-lite"/>
    </source>
</evidence>
<feature type="compositionally biased region" description="Low complexity" evidence="2">
    <location>
        <begin position="1196"/>
        <end position="1208"/>
    </location>
</feature>
<evidence type="ECO:0000256" key="1">
    <source>
        <dbReference type="SAM" id="Coils"/>
    </source>
</evidence>
<reference evidence="5 6" key="1">
    <citation type="submission" date="2020-04" db="EMBL/GenBank/DDBJ databases">
        <authorList>
            <person name="Alioto T."/>
            <person name="Alioto T."/>
            <person name="Gomez Garrido J."/>
        </authorList>
    </citation>
    <scope>NUCLEOTIDE SEQUENCE [LARGE SCALE GENOMIC DNA]</scope>
</reference>
<evidence type="ECO:0000256" key="3">
    <source>
        <dbReference type="SAM" id="SignalP"/>
    </source>
</evidence>
<dbReference type="PANTHER" id="PTHR22802:SF465">
    <property type="entry name" value="AT17652P-RELATED"/>
    <property type="match status" value="1"/>
</dbReference>
<dbReference type="InterPro" id="IPR016187">
    <property type="entry name" value="CTDL_fold"/>
</dbReference>
<feature type="region of interest" description="Disordered" evidence="2">
    <location>
        <begin position="952"/>
        <end position="1096"/>
    </location>
</feature>
<feature type="region of interest" description="Disordered" evidence="2">
    <location>
        <begin position="1183"/>
        <end position="1220"/>
    </location>
</feature>
<keyword evidence="3" id="KW-0732">Signal</keyword>
<comment type="caution">
    <text evidence="5">The sequence shown here is derived from an EMBL/GenBank/DDBJ whole genome shotgun (WGS) entry which is preliminary data.</text>
</comment>
<accession>A0A8S1BWJ9</accession>
<dbReference type="SMART" id="SM00034">
    <property type="entry name" value="CLECT"/>
    <property type="match status" value="2"/>
</dbReference>
<dbReference type="OrthoDB" id="6340082at2759"/>